<evidence type="ECO:0000259" key="2">
    <source>
        <dbReference type="Pfam" id="PF13205"/>
    </source>
</evidence>
<evidence type="ECO:0000256" key="1">
    <source>
        <dbReference type="ARBA" id="ARBA00022729"/>
    </source>
</evidence>
<sequence>MAPFGRPVSYHPPKATIVLIRKLLFFCCLALLTVAQFFGLQRCATPSPPNGGPRDTLGPVLVAEESTPNFQTNFRPERIELTFDEWVELDQQQEIIISPPIDLTGNNRPALRRRTLVIPLEGVELRDSVTYVVNIGAAVKDLNEGNPTENLRFVFSTGPVLDTASVSGNVVDAFSGEPLDEIAVTLYDNLADSAVFTENPTYFAQTDADGAFTISNVRPGRYRAVALQRNPAARGYYADYSGVFPPLSVGFLDSLVTVEDGTNAVGTIRLSPVPLAPRIVAAEVGNYGLIKLTLNQPAGGVDLRSDSTYVRANVNDTLLLYYRQAGPDTLRVGRNGVFPDSLVFNPDRVDPSFSSPLAVVNRPTSKVNPGEGIRLVFNRPVEELDTARVRLYRDTLPGAVGFTYEIDSLSPAEVRLRPARAQAAPYRLEMLPGAVRDWYGEENRDSIVRAVNVESTELYGDLVIFFTNLNPTIDYILRLINENNQVILGSRRYIDEQFEYVAEYKSLSPGTYRMELIYDSNGNERYDVGDLRFGLQPEVVQRFEIEPLRANWTVEKRIDLENN</sequence>
<organism evidence="3 4">
    <name type="scientific">Neolewinella marina</name>
    <dbReference type="NCBI Taxonomy" id="438751"/>
    <lineage>
        <taxon>Bacteria</taxon>
        <taxon>Pseudomonadati</taxon>
        <taxon>Bacteroidota</taxon>
        <taxon>Saprospiria</taxon>
        <taxon>Saprospirales</taxon>
        <taxon>Lewinellaceae</taxon>
        <taxon>Neolewinella</taxon>
    </lineage>
</organism>
<evidence type="ECO:0000313" key="4">
    <source>
        <dbReference type="Proteomes" id="UP000226437"/>
    </source>
</evidence>
<name>A0A2G0CJG9_9BACT</name>
<comment type="caution">
    <text evidence="3">The sequence shown here is derived from an EMBL/GenBank/DDBJ whole genome shotgun (WGS) entry which is preliminary data.</text>
</comment>
<reference evidence="3 4" key="1">
    <citation type="submission" date="2017-10" db="EMBL/GenBank/DDBJ databases">
        <title>The draft genome sequence of Lewinella marina KCTC 32374.</title>
        <authorList>
            <person name="Wang K."/>
        </authorList>
    </citation>
    <scope>NUCLEOTIDE SEQUENCE [LARGE SCALE GENOMIC DNA]</scope>
    <source>
        <strain evidence="3 4">MKG-38</strain>
    </source>
</reference>
<dbReference type="AlphaFoldDB" id="A0A2G0CJG9"/>
<accession>A0A2G0CJG9</accession>
<protein>
    <recommendedName>
        <fullName evidence="2">SbsA Ig-like domain-containing protein</fullName>
    </recommendedName>
</protein>
<evidence type="ECO:0000313" key="3">
    <source>
        <dbReference type="EMBL" id="PHL00088.1"/>
    </source>
</evidence>
<keyword evidence="1" id="KW-0732">Signal</keyword>
<dbReference type="InterPro" id="IPR013784">
    <property type="entry name" value="Carb-bd-like_fold"/>
</dbReference>
<dbReference type="EMBL" id="PDLO01000001">
    <property type="protein sequence ID" value="PHL00088.1"/>
    <property type="molecule type" value="Genomic_DNA"/>
</dbReference>
<dbReference type="Proteomes" id="UP000226437">
    <property type="component" value="Unassembled WGS sequence"/>
</dbReference>
<dbReference type="Pfam" id="PF13620">
    <property type="entry name" value="CarboxypepD_reg"/>
    <property type="match status" value="1"/>
</dbReference>
<proteinExistence type="predicted"/>
<dbReference type="InterPro" id="IPR032812">
    <property type="entry name" value="SbsA_Ig"/>
</dbReference>
<dbReference type="SUPFAM" id="SSF49452">
    <property type="entry name" value="Starch-binding domain-like"/>
    <property type="match status" value="1"/>
</dbReference>
<dbReference type="Gene3D" id="2.60.40.1120">
    <property type="entry name" value="Carboxypeptidase-like, regulatory domain"/>
    <property type="match status" value="1"/>
</dbReference>
<dbReference type="Pfam" id="PF13205">
    <property type="entry name" value="Big_5"/>
    <property type="match status" value="1"/>
</dbReference>
<gene>
    <name evidence="3" type="ORF">CGL56_03340</name>
</gene>
<dbReference type="GO" id="GO:0030246">
    <property type="term" value="F:carbohydrate binding"/>
    <property type="evidence" value="ECO:0007669"/>
    <property type="project" value="InterPro"/>
</dbReference>
<keyword evidence="4" id="KW-1185">Reference proteome</keyword>
<feature type="domain" description="SbsA Ig-like" evidence="2">
    <location>
        <begin position="66"/>
        <end position="157"/>
    </location>
</feature>